<accession>A0ABR1E0C1</accession>
<evidence type="ECO:0000313" key="3">
    <source>
        <dbReference type="Proteomes" id="UP001303046"/>
    </source>
</evidence>
<gene>
    <name evidence="2" type="primary">Necator_chrV.g19286</name>
    <name evidence="2" type="ORF">RB195_014494</name>
</gene>
<comment type="caution">
    <text evidence="2">The sequence shown here is derived from an EMBL/GenBank/DDBJ whole genome shotgun (WGS) entry which is preliminary data.</text>
</comment>
<keyword evidence="3" id="KW-1185">Reference proteome</keyword>
<organism evidence="2 3">
    <name type="scientific">Necator americanus</name>
    <name type="common">Human hookworm</name>
    <dbReference type="NCBI Taxonomy" id="51031"/>
    <lineage>
        <taxon>Eukaryota</taxon>
        <taxon>Metazoa</taxon>
        <taxon>Ecdysozoa</taxon>
        <taxon>Nematoda</taxon>
        <taxon>Chromadorea</taxon>
        <taxon>Rhabditida</taxon>
        <taxon>Rhabditina</taxon>
        <taxon>Rhabditomorpha</taxon>
        <taxon>Strongyloidea</taxon>
        <taxon>Ancylostomatidae</taxon>
        <taxon>Bunostominae</taxon>
        <taxon>Necator</taxon>
    </lineage>
</organism>
<dbReference type="EMBL" id="JAVFWL010000005">
    <property type="protein sequence ID" value="KAK6756140.1"/>
    <property type="molecule type" value="Genomic_DNA"/>
</dbReference>
<dbReference type="Proteomes" id="UP001303046">
    <property type="component" value="Unassembled WGS sequence"/>
</dbReference>
<feature type="region of interest" description="Disordered" evidence="1">
    <location>
        <begin position="26"/>
        <end position="57"/>
    </location>
</feature>
<protein>
    <submittedName>
        <fullName evidence="2">Uncharacterized protein</fullName>
    </submittedName>
</protein>
<evidence type="ECO:0000256" key="1">
    <source>
        <dbReference type="SAM" id="MobiDB-lite"/>
    </source>
</evidence>
<evidence type="ECO:0000313" key="2">
    <source>
        <dbReference type="EMBL" id="KAK6756140.1"/>
    </source>
</evidence>
<name>A0ABR1E0C1_NECAM</name>
<sequence length="81" mass="9196">MWYALDYVNAWLLVNVEMMRTEMSAPYGHAKQSKEATNPLSTSQNWSHNDEGSNHAKAAACRNNRNYGACRADTFRRSDAL</sequence>
<feature type="compositionally biased region" description="Polar residues" evidence="1">
    <location>
        <begin position="35"/>
        <end position="47"/>
    </location>
</feature>
<proteinExistence type="predicted"/>
<reference evidence="2 3" key="1">
    <citation type="submission" date="2023-08" db="EMBL/GenBank/DDBJ databases">
        <title>A Necator americanus chromosomal reference genome.</title>
        <authorList>
            <person name="Ilik V."/>
            <person name="Petrzelkova K.J."/>
            <person name="Pardy F."/>
            <person name="Fuh T."/>
            <person name="Niatou-Singa F.S."/>
            <person name="Gouil Q."/>
            <person name="Baker L."/>
            <person name="Ritchie M.E."/>
            <person name="Jex A.R."/>
            <person name="Gazzola D."/>
            <person name="Li H."/>
            <person name="Toshio Fujiwara R."/>
            <person name="Zhan B."/>
            <person name="Aroian R.V."/>
            <person name="Pafco B."/>
            <person name="Schwarz E.M."/>
        </authorList>
    </citation>
    <scope>NUCLEOTIDE SEQUENCE [LARGE SCALE GENOMIC DNA]</scope>
    <source>
        <strain evidence="2 3">Aroian</strain>
        <tissue evidence="2">Whole animal</tissue>
    </source>
</reference>